<dbReference type="InterPro" id="IPR035985">
    <property type="entry name" value="Ubiquitin-activating_enz"/>
</dbReference>
<evidence type="ECO:0000256" key="7">
    <source>
        <dbReference type="ARBA" id="ARBA00022786"/>
    </source>
</evidence>
<evidence type="ECO:0000256" key="8">
    <source>
        <dbReference type="ARBA" id="ARBA00022833"/>
    </source>
</evidence>
<proteinExistence type="inferred from homology"/>
<feature type="compositionally biased region" description="Acidic residues" evidence="12">
    <location>
        <begin position="1230"/>
        <end position="1239"/>
    </location>
</feature>
<evidence type="ECO:0000256" key="12">
    <source>
        <dbReference type="SAM" id="MobiDB-lite"/>
    </source>
</evidence>
<protein>
    <submittedName>
        <fullName evidence="17">SUMO-activating enzyme subunit 2</fullName>
    </submittedName>
</protein>
<comment type="similarity">
    <text evidence="3">Belongs to the ubiquitin-activating E1 family.</text>
</comment>
<evidence type="ECO:0000256" key="10">
    <source>
        <dbReference type="ARBA" id="ARBA00023242"/>
    </source>
</evidence>
<organism evidence="17 18">
    <name type="scientific">Micractinium conductrix</name>
    <dbReference type="NCBI Taxonomy" id="554055"/>
    <lineage>
        <taxon>Eukaryota</taxon>
        <taxon>Viridiplantae</taxon>
        <taxon>Chlorophyta</taxon>
        <taxon>core chlorophytes</taxon>
        <taxon>Trebouxiophyceae</taxon>
        <taxon>Chlorellales</taxon>
        <taxon>Chlorellaceae</taxon>
        <taxon>Chlorella clade</taxon>
        <taxon>Micractinium</taxon>
    </lineage>
</organism>
<feature type="active site" description="Glycyl thioester intermediate" evidence="11">
    <location>
        <position position="797"/>
    </location>
</feature>
<dbReference type="OrthoDB" id="10255449at2759"/>
<evidence type="ECO:0000259" key="14">
    <source>
        <dbReference type="Pfam" id="PF03407"/>
    </source>
</evidence>
<dbReference type="GO" id="GO:0005737">
    <property type="term" value="C:cytoplasm"/>
    <property type="evidence" value="ECO:0007669"/>
    <property type="project" value="TreeGrafter"/>
</dbReference>
<dbReference type="InterPro" id="IPR023318">
    <property type="entry name" value="Ub_act_enz_dom_a_sf"/>
</dbReference>
<dbReference type="STRING" id="554055.A0A2P6V8V8"/>
<dbReference type="UniPathway" id="UPA00886"/>
<dbReference type="SUPFAM" id="SSF69572">
    <property type="entry name" value="Activating enzymes of the ubiquitin-like proteins"/>
    <property type="match status" value="1"/>
</dbReference>
<dbReference type="Gene3D" id="1.10.10.520">
    <property type="entry name" value="Ubiquitin activating enzymes (Uba3). Chain: B, domain 2"/>
    <property type="match status" value="1"/>
</dbReference>
<dbReference type="Pfam" id="PF03407">
    <property type="entry name" value="Nucleotid_trans"/>
    <property type="match status" value="1"/>
</dbReference>
<evidence type="ECO:0000256" key="4">
    <source>
        <dbReference type="ARBA" id="ARBA00022679"/>
    </source>
</evidence>
<evidence type="ECO:0000259" key="13">
    <source>
        <dbReference type="Pfam" id="PF00899"/>
    </source>
</evidence>
<evidence type="ECO:0000256" key="11">
    <source>
        <dbReference type="PROSITE-ProRule" id="PRU10132"/>
    </source>
</evidence>
<keyword evidence="9" id="KW-0067">ATP-binding</keyword>
<evidence type="ECO:0000313" key="17">
    <source>
        <dbReference type="EMBL" id="PSC70523.1"/>
    </source>
</evidence>
<dbReference type="FunFam" id="3.40.50.720:FF:000618">
    <property type="entry name" value="SUMO-activating enzyme subunit 2"/>
    <property type="match status" value="1"/>
</dbReference>
<evidence type="ECO:0000313" key="18">
    <source>
        <dbReference type="Proteomes" id="UP000239649"/>
    </source>
</evidence>
<dbReference type="EMBL" id="LHPF02000019">
    <property type="protein sequence ID" value="PSC70523.1"/>
    <property type="molecule type" value="Genomic_DNA"/>
</dbReference>
<dbReference type="GO" id="GO:0016925">
    <property type="term" value="P:protein sumoylation"/>
    <property type="evidence" value="ECO:0007669"/>
    <property type="project" value="UniProtKB-UniPathway"/>
</dbReference>
<dbReference type="InterPro" id="IPR045886">
    <property type="entry name" value="ThiF/MoeB/HesA"/>
</dbReference>
<sequence>MAFKQEIIFVTSSPKDMPSALNAVLAAHALGLAHTFIFVWQEAHCALPPRYAANISCAWSSRRYAPLTGRDHDAKAMRWELAARMLRMRYNVLSLDADVVLLDSPYRYFKAPPFAKYNALFHREGVVTGGVNTGVMYWQNCHPSGPAVHMVVELADRTFRQREDVAAMQKVYTVQWNAGDMTGERATWDDMVVSAASGQLVIYTAGKQLAKPGWWAESGVRKAEAEARLQRLEVEWQAEWRQRTLYSSGPLFALDDLRFPTPPNATWWATHKRRFYPPHRQAASTSFWELVRDASPDPLYSIGEPWSPPEGLPAEHLAYLPGWLAGSQQSRGRHGFYALDPPAGVIVHAASNRNHGRSSLWKQYLFKGYGWWDWEVSEASSPTGNVLGLNASQPRLLMLAPGVALYSVSEEIFRLEMLKLAELAEALGRRLVVPNPPCDSAWLGVFPNAHTEQSGHQPGSPEDAKVQTWPDSYDDMSVIQLPDSKRRQRGHVGATYCHWLRALFPPCVSLLVPHVDAVAWMERALPTEQAVPRDGNTLWAAEWRAAGGADGAGSTAQQGQPTEVPRGSYPFVELSAAAAIDAGRALEGSPVLFMGAVPLMADESALLMLLPQTGASGCYLTIPGVSLENSPATKLQQRVENARLLAVGAGGIGCELLKTLAMTGFKHVEVIDMDTIETSNLNRQFLFRKRHVGQSKSLVAAEAVTAMRPEMSVNAYQGNVKERQFDIDYFKRFDCVLNGLDNLEARRHVNRLCLAAGVPLVESGTAGYLGQVSVHMKGATECFECQPKPTPKSFPVCTLRNTPDKPIHCVVWAKDMLFPLLFGAPEASDLNESGSAEGDGEGEGAAASTADDPSFYNRREGESSRLYAERVFRQQYSTKIVELCGMEDLWRSRAPPQPLDLDALLKQAAAAGVAPGKASNGSAGSACKALRLGDAHAVWGVPQAAALFLQAVQQFLDERPDEVGAAQFDKDDMLAVEFVTAASNLRAACYGIPMQSLFETKGMAGNIIHAIATTNAIVSGLIVLEALKLLAGAPQACQTSFLHNQVSGSKRLISRMSAPGPNLGCMVCGTAQAQLTVNTKGMTLQQLVDKVLKGQLALIAPSISCGDFIYEEGEGLEEDEVEFNRALLPRLLVQLPGGGLAHGSILEVGDQEQHFKAQLILSHREEWNEEEHPDGFELSGSLPAAQAEAAAAQPGPSSAAQAAGAAAPAAAAAKQPQVQVQETEDGEIDLLSSDEEENATEAAVVPAAGGKGKRKADEAESGEGGGKKARIEDTAEAAAGGDDFVDLLSSDDD</sequence>
<comment type="pathway">
    <text evidence="2">Protein modification; protein sumoylation.</text>
</comment>
<keyword evidence="5" id="KW-0479">Metal-binding</keyword>
<dbReference type="Gene3D" id="3.10.290.20">
    <property type="entry name" value="Ubiquitin-like 2 activating enzyme e1b. Chain: B, domain 3"/>
    <property type="match status" value="1"/>
</dbReference>
<dbReference type="PANTHER" id="PTHR10953:SF5">
    <property type="entry name" value="SUMO-ACTIVATING ENZYME SUBUNIT 2"/>
    <property type="match status" value="1"/>
</dbReference>
<dbReference type="PROSITE" id="PS00865">
    <property type="entry name" value="UBIQUITIN_ACTIVAT_2"/>
    <property type="match status" value="1"/>
</dbReference>
<dbReference type="PANTHER" id="PTHR10953">
    <property type="entry name" value="UBIQUITIN-ACTIVATING ENZYME E1"/>
    <property type="match status" value="1"/>
</dbReference>
<evidence type="ECO:0000256" key="2">
    <source>
        <dbReference type="ARBA" id="ARBA00004718"/>
    </source>
</evidence>
<dbReference type="Pfam" id="PF00899">
    <property type="entry name" value="ThiF"/>
    <property type="match status" value="1"/>
</dbReference>
<dbReference type="InterPro" id="IPR028077">
    <property type="entry name" value="UAE_UbL_dom"/>
</dbReference>
<keyword evidence="18" id="KW-1185">Reference proteome</keyword>
<feature type="region of interest" description="Disordered" evidence="12">
    <location>
        <begin position="1185"/>
        <end position="1204"/>
    </location>
</feature>
<dbReference type="Gene3D" id="3.50.50.80">
    <property type="entry name" value="Ubiquitin-activating enzyme E1, inactive adenylation domain, subdomain 1"/>
    <property type="match status" value="1"/>
</dbReference>
<dbReference type="Pfam" id="PF14732">
    <property type="entry name" value="UAE_UbL"/>
    <property type="match status" value="1"/>
</dbReference>
<dbReference type="GO" id="GO:0005524">
    <property type="term" value="F:ATP binding"/>
    <property type="evidence" value="ECO:0007669"/>
    <property type="project" value="UniProtKB-KW"/>
</dbReference>
<evidence type="ECO:0000259" key="15">
    <source>
        <dbReference type="Pfam" id="PF10585"/>
    </source>
</evidence>
<name>A0A2P6V8V8_9CHLO</name>
<evidence type="ECO:0000259" key="16">
    <source>
        <dbReference type="Pfam" id="PF14732"/>
    </source>
</evidence>
<evidence type="ECO:0000256" key="6">
    <source>
        <dbReference type="ARBA" id="ARBA00022741"/>
    </source>
</evidence>
<dbReference type="GO" id="GO:0046872">
    <property type="term" value="F:metal ion binding"/>
    <property type="evidence" value="ECO:0007669"/>
    <property type="project" value="UniProtKB-KW"/>
</dbReference>
<dbReference type="InterPro" id="IPR005069">
    <property type="entry name" value="Nucl-diP-sugar_transferase"/>
</dbReference>
<evidence type="ECO:0000256" key="1">
    <source>
        <dbReference type="ARBA" id="ARBA00004123"/>
    </source>
</evidence>
<dbReference type="Pfam" id="PF10585">
    <property type="entry name" value="UBA_E1_SCCH"/>
    <property type="match status" value="1"/>
</dbReference>
<accession>A0A2P6V8V8</accession>
<dbReference type="GO" id="GO:0016740">
    <property type="term" value="F:transferase activity"/>
    <property type="evidence" value="ECO:0007669"/>
    <property type="project" value="UniProtKB-KW"/>
</dbReference>
<keyword evidence="6" id="KW-0547">Nucleotide-binding</keyword>
<dbReference type="InterPro" id="IPR033127">
    <property type="entry name" value="UBQ-activ_enz_E1_Cys_AS"/>
</dbReference>
<feature type="compositionally biased region" description="Acidic residues" evidence="12">
    <location>
        <begin position="1283"/>
        <end position="1293"/>
    </location>
</feature>
<keyword evidence="8" id="KW-0862">Zinc</keyword>
<comment type="caution">
    <text evidence="17">The sequence shown here is derived from an EMBL/GenBank/DDBJ whole genome shotgun (WGS) entry which is preliminary data.</text>
</comment>
<dbReference type="GO" id="GO:0031510">
    <property type="term" value="C:SUMO activating enzyme complex"/>
    <property type="evidence" value="ECO:0007669"/>
    <property type="project" value="TreeGrafter"/>
</dbReference>
<feature type="domain" description="Ubiquitin-activating enzyme SCCH" evidence="15">
    <location>
        <begin position="961"/>
        <end position="1001"/>
    </location>
</feature>
<feature type="domain" description="THIF-type NAD/FAD binding fold" evidence="13">
    <location>
        <begin position="634"/>
        <end position="1056"/>
    </location>
</feature>
<feature type="region of interest" description="Disordered" evidence="12">
    <location>
        <begin position="829"/>
        <end position="860"/>
    </location>
</feature>
<reference evidence="17 18" key="1">
    <citation type="journal article" date="2018" name="Plant J.">
        <title>Genome sequences of Chlorella sorokiniana UTEX 1602 and Micractinium conductrix SAG 241.80: implications to maltose excretion by a green alga.</title>
        <authorList>
            <person name="Arriola M.B."/>
            <person name="Velmurugan N."/>
            <person name="Zhang Y."/>
            <person name="Plunkett M.H."/>
            <person name="Hondzo H."/>
            <person name="Barney B.M."/>
        </authorList>
    </citation>
    <scope>NUCLEOTIDE SEQUENCE [LARGE SCALE GENOMIC DNA]</scope>
    <source>
        <strain evidence="17 18">SAG 241.80</strain>
    </source>
</reference>
<comment type="subcellular location">
    <subcellularLocation>
        <location evidence="1">Nucleus</location>
    </subcellularLocation>
</comment>
<keyword evidence="7" id="KW-0833">Ubl conjugation pathway</keyword>
<dbReference type="GO" id="GO:0019948">
    <property type="term" value="F:SUMO activating enzyme activity"/>
    <property type="evidence" value="ECO:0007669"/>
    <property type="project" value="TreeGrafter"/>
</dbReference>
<dbReference type="Proteomes" id="UP000239649">
    <property type="component" value="Unassembled WGS sequence"/>
</dbReference>
<dbReference type="InterPro" id="IPR042449">
    <property type="entry name" value="Ub-E1_IAD_1"/>
</dbReference>
<dbReference type="InterPro" id="IPR000594">
    <property type="entry name" value="ThiF_NAD_FAD-bd"/>
</dbReference>
<gene>
    <name evidence="17" type="ORF">C2E20_5980</name>
</gene>
<evidence type="ECO:0000256" key="5">
    <source>
        <dbReference type="ARBA" id="ARBA00022723"/>
    </source>
</evidence>
<feature type="domain" description="Nucleotide-diphospho-sugar transferase" evidence="14">
    <location>
        <begin position="70"/>
        <end position="169"/>
    </location>
</feature>
<dbReference type="InterPro" id="IPR019572">
    <property type="entry name" value="UBA_E1_SCCH"/>
</dbReference>
<keyword evidence="10" id="KW-0539">Nucleus</keyword>
<evidence type="ECO:0000256" key="3">
    <source>
        <dbReference type="ARBA" id="ARBA00005673"/>
    </source>
</evidence>
<feature type="domain" description="Ubiquitin/SUMO-activating enzyme ubiquitin-like" evidence="16">
    <location>
        <begin position="1075"/>
        <end position="1167"/>
    </location>
</feature>
<feature type="region of interest" description="Disordered" evidence="12">
    <location>
        <begin position="1230"/>
        <end position="1293"/>
    </location>
</feature>
<dbReference type="FunFam" id="3.50.50.80:FF:000002">
    <property type="entry name" value="SUMO-activating enzyme subunit 2"/>
    <property type="match status" value="1"/>
</dbReference>
<keyword evidence="4" id="KW-0808">Transferase</keyword>
<evidence type="ECO:0000256" key="9">
    <source>
        <dbReference type="ARBA" id="ARBA00022840"/>
    </source>
</evidence>